<evidence type="ECO:0008006" key="6">
    <source>
        <dbReference type="Google" id="ProtNLM"/>
    </source>
</evidence>
<dbReference type="RefSeq" id="WP_160496578.1">
    <property type="nucleotide sequence ID" value="NZ_WUBI01000001.1"/>
</dbReference>
<evidence type="ECO:0000259" key="3">
    <source>
        <dbReference type="Pfam" id="PF18705"/>
    </source>
</evidence>
<dbReference type="EMBL" id="WUBI01000001">
    <property type="protein sequence ID" value="MWV43028.1"/>
    <property type="molecule type" value="Genomic_DNA"/>
</dbReference>
<feature type="domain" description="DUF4179" evidence="2">
    <location>
        <begin position="49"/>
        <end position="132"/>
    </location>
</feature>
<name>A0A7X3LH00_9BACL</name>
<evidence type="ECO:0000259" key="2">
    <source>
        <dbReference type="Pfam" id="PF13786"/>
    </source>
</evidence>
<sequence>MKDIYALLNDAHVELEQYEDEDMSELDKKRIKKGIRKKLHPKRPMPVRYGLAVVCIFLIVCMAFATNLPVKALSEIPFFRMLMAEQMKSDPAVLKTYSTTVGQKVSEAGIDIRLDDVLVGEGQLLISYTIHSSEVNLQGICSPWMSVYLNGSEIPQNGGGKESRVDSGTYTFVGAIDLPDHTLTNKMNIQIVFSEIRFQDRDSINGDWGFAIETSAEKLMSETKKIDIHHTITLDNGQTIQVSELVLSPISTTVYYVISGGNEWDMVFLAEDQSGKSIQPVSGRSNTKSNFIRFPALSRNETKLRLTPVIMPGAESEDHVLKREVLKQLSFSVDID</sequence>
<dbReference type="Pfam" id="PF13786">
    <property type="entry name" value="DUF4179"/>
    <property type="match status" value="1"/>
</dbReference>
<evidence type="ECO:0000313" key="4">
    <source>
        <dbReference type="EMBL" id="MWV43028.1"/>
    </source>
</evidence>
<gene>
    <name evidence="4" type="ORF">GRF59_05245</name>
</gene>
<keyword evidence="5" id="KW-1185">Reference proteome</keyword>
<organism evidence="4 5">
    <name type="scientific">Paenibacillus dendrobii</name>
    <dbReference type="NCBI Taxonomy" id="2691084"/>
    <lineage>
        <taxon>Bacteria</taxon>
        <taxon>Bacillati</taxon>
        <taxon>Bacillota</taxon>
        <taxon>Bacilli</taxon>
        <taxon>Bacillales</taxon>
        <taxon>Paenibacillaceae</taxon>
        <taxon>Paenibacillus</taxon>
    </lineage>
</organism>
<proteinExistence type="predicted"/>
<feature type="domain" description="DUF5643" evidence="3">
    <location>
        <begin position="223"/>
        <end position="316"/>
    </location>
</feature>
<dbReference type="InterPro" id="IPR025436">
    <property type="entry name" value="DUF4179"/>
</dbReference>
<dbReference type="Gene3D" id="2.60.40.1630">
    <property type="entry name" value="bacillus anthracis domain"/>
    <property type="match status" value="1"/>
</dbReference>
<keyword evidence="1" id="KW-0812">Transmembrane</keyword>
<dbReference type="AlphaFoldDB" id="A0A7X3LH00"/>
<protein>
    <recommendedName>
        <fullName evidence="6">DUF4179 domain-containing protein</fullName>
    </recommendedName>
</protein>
<evidence type="ECO:0000313" key="5">
    <source>
        <dbReference type="Proteomes" id="UP000460318"/>
    </source>
</evidence>
<comment type="caution">
    <text evidence="4">The sequence shown here is derived from an EMBL/GenBank/DDBJ whole genome shotgun (WGS) entry which is preliminary data.</text>
</comment>
<dbReference type="Proteomes" id="UP000460318">
    <property type="component" value="Unassembled WGS sequence"/>
</dbReference>
<dbReference type="InterPro" id="IPR040680">
    <property type="entry name" value="DUF5643"/>
</dbReference>
<reference evidence="4 5" key="1">
    <citation type="submission" date="2019-12" db="EMBL/GenBank/DDBJ databases">
        <title>Paenibacillus sp. nov., an endophytic bacterium isolated from the stem of Dendrobium.</title>
        <authorList>
            <person name="Zhao R."/>
        </authorList>
    </citation>
    <scope>NUCLEOTIDE SEQUENCE [LARGE SCALE GENOMIC DNA]</scope>
    <source>
        <strain evidence="4 5">HJL G12</strain>
    </source>
</reference>
<keyword evidence="1" id="KW-1133">Transmembrane helix</keyword>
<feature type="transmembrane region" description="Helical" evidence="1">
    <location>
        <begin position="46"/>
        <end position="65"/>
    </location>
</feature>
<dbReference type="Pfam" id="PF18705">
    <property type="entry name" value="DUF5643"/>
    <property type="match status" value="1"/>
</dbReference>
<keyword evidence="1" id="KW-0472">Membrane</keyword>
<accession>A0A7X3LH00</accession>
<evidence type="ECO:0000256" key="1">
    <source>
        <dbReference type="SAM" id="Phobius"/>
    </source>
</evidence>